<gene>
    <name evidence="1" type="ORF">Pyrde_1840</name>
</gene>
<dbReference type="GeneID" id="42878354"/>
<reference evidence="1 2" key="1">
    <citation type="submission" date="2015-10" db="EMBL/GenBank/DDBJ databases">
        <title>Complete genome sequence of hyperthermophilic archaeon Pyrodictium delaneyi Su06.</title>
        <authorList>
            <person name="Jung J.-H."/>
            <person name="Lin J."/>
            <person name="Holden J.F."/>
            <person name="Park C.-S."/>
        </authorList>
    </citation>
    <scope>NUCLEOTIDE SEQUENCE [LARGE SCALE GENOMIC DNA]</scope>
    <source>
        <strain evidence="1 2">Su06</strain>
    </source>
</reference>
<proteinExistence type="predicted"/>
<sequence length="72" mass="8178">MRAPMRCPAAAWWCGASELPGVSGTPNSWLSLLAVEGIRLLLDKVGRERLKRLVEDLDSDPRRQVYSRNIIW</sequence>
<name>A0A0P0N4Q8_9CREN</name>
<protein>
    <submittedName>
        <fullName evidence="1">Uncharacterized protein</fullName>
    </submittedName>
</protein>
<dbReference type="RefSeq" id="WP_143522112.1">
    <property type="nucleotide sequence ID" value="NZ_CP013011.1"/>
</dbReference>
<organism evidence="1 2">
    <name type="scientific">Pyrodictium delaneyi</name>
    <dbReference type="NCBI Taxonomy" id="1273541"/>
    <lineage>
        <taxon>Archaea</taxon>
        <taxon>Thermoproteota</taxon>
        <taxon>Thermoprotei</taxon>
        <taxon>Desulfurococcales</taxon>
        <taxon>Pyrodictiaceae</taxon>
        <taxon>Pyrodictium</taxon>
    </lineage>
</organism>
<dbReference type="EMBL" id="CP013011">
    <property type="protein sequence ID" value="ALL01883.1"/>
    <property type="molecule type" value="Genomic_DNA"/>
</dbReference>
<dbReference type="AlphaFoldDB" id="A0A0P0N4Q8"/>
<evidence type="ECO:0000313" key="1">
    <source>
        <dbReference type="EMBL" id="ALL01883.1"/>
    </source>
</evidence>
<dbReference type="KEGG" id="pdl:Pyrde_1840"/>
<evidence type="ECO:0000313" key="2">
    <source>
        <dbReference type="Proteomes" id="UP000058613"/>
    </source>
</evidence>
<dbReference type="Proteomes" id="UP000058613">
    <property type="component" value="Chromosome"/>
</dbReference>
<accession>A0A0P0N4Q8</accession>